<dbReference type="SUPFAM" id="SSF52540">
    <property type="entry name" value="P-loop containing nucleoside triphosphate hydrolases"/>
    <property type="match status" value="1"/>
</dbReference>
<dbReference type="InterPro" id="IPR014017">
    <property type="entry name" value="DNA_helicase_UvrD-like_C"/>
</dbReference>
<keyword evidence="6 11" id="KW-0238">DNA-binding</keyword>
<evidence type="ECO:0000256" key="4">
    <source>
        <dbReference type="ARBA" id="ARBA00022806"/>
    </source>
</evidence>
<accession>A0AAU9DLJ6</accession>
<dbReference type="GO" id="GO:0000725">
    <property type="term" value="P:recombinational repair"/>
    <property type="evidence" value="ECO:0007669"/>
    <property type="project" value="TreeGrafter"/>
</dbReference>
<dbReference type="PANTHER" id="PTHR11070">
    <property type="entry name" value="UVRD / RECB / PCRA DNA HELICASE FAMILY MEMBER"/>
    <property type="match status" value="1"/>
</dbReference>
<sequence>MIKNTKSLTENMNDKQEEAIETTEGPLLIMAGAGSGKTRVLTHRIAYLIDEKNIAPWNILAITFTNKAASEMRERVETLLGTDGNKVMVSTFHSLCVRILRAEIDKLGYSKSFNIADTSESLVIIKNILKDFNIDTTKMPPRAFLEQISKQKNELITASQYAETADNYFLEKVATVFKEYEKRLKEYQTVDFDDLIMLTVNLFQNFPAVLEKYQERYQYIHVDEYQDTNRAQYILTTLLAKKHHNICVVGDADQSIYGWRGANMKNILNFKQDYPNAHIVLLEQNYRSTGNILHAANNVIDNNTERIKKKLWTDNGEGEKIHIYQARNENEEATFVVEQIQEQMKDHDFKYGDFGILFRTNAQSRIIEETLIKSSIPYQLFGGKRYYERKEILDVIGYLKVIANPDDMYSLQRIINVPKRGIGNTTLEKVRNYAGEHGLSEFETYGQADQIQITSKAKSELLNFYSMINNWRQKIQSDDLKITDLTQEIYDQTGYLKFYKSQNNPEAEARVDNLEEFLSVTKNFDEKITDSSFEELTDNKLVNFLTDLALVTDNDDEDDTNNVSLMTLHAAKGLEFPIVFIIGMEEGLFPSQRSIMENEEVEEERRLAYVGITRAKQVLYLIFAAQRVLYGRTQANRPSRFIDEIDQDIKEISSSFNYSEESMPRAQKVRSSYRSVYQAPHPVKKQQNEGSFQVGDKVEHKKWGQGIVVQVTGQNSEQEIDVAFKDNVGIKRLMASFAPITKV</sequence>
<dbReference type="InterPro" id="IPR027417">
    <property type="entry name" value="P-loop_NTPase"/>
</dbReference>
<feature type="binding site" evidence="10">
    <location>
        <begin position="31"/>
        <end position="38"/>
    </location>
    <ligand>
        <name>ATP</name>
        <dbReference type="ChEBI" id="CHEBI:30616"/>
    </ligand>
</feature>
<evidence type="ECO:0000256" key="8">
    <source>
        <dbReference type="ARBA" id="ARBA00034617"/>
    </source>
</evidence>
<dbReference type="InterPro" id="IPR013986">
    <property type="entry name" value="DExx_box_DNA_helicase_dom_sf"/>
</dbReference>
<keyword evidence="15" id="KW-1185">Reference proteome</keyword>
<evidence type="ECO:0000256" key="7">
    <source>
        <dbReference type="ARBA" id="ARBA00023235"/>
    </source>
</evidence>
<keyword evidence="4 10" id="KW-0347">Helicase</keyword>
<dbReference type="Gene3D" id="1.10.486.10">
    <property type="entry name" value="PCRA, domain 4"/>
    <property type="match status" value="1"/>
</dbReference>
<dbReference type="Pfam" id="PF00580">
    <property type="entry name" value="UvrD-helicase"/>
    <property type="match status" value="1"/>
</dbReference>
<evidence type="ECO:0000256" key="3">
    <source>
        <dbReference type="ARBA" id="ARBA00022801"/>
    </source>
</evidence>
<evidence type="ECO:0000259" key="13">
    <source>
        <dbReference type="PROSITE" id="PS51217"/>
    </source>
</evidence>
<feature type="domain" description="UvrD-like helicase C-terminal" evidence="13">
    <location>
        <begin position="290"/>
        <end position="573"/>
    </location>
</feature>
<dbReference type="PROSITE" id="PS51217">
    <property type="entry name" value="UVRD_HELICASE_CTER"/>
    <property type="match status" value="1"/>
</dbReference>
<dbReference type="Gene3D" id="3.40.50.300">
    <property type="entry name" value="P-loop containing nucleotide triphosphate hydrolases"/>
    <property type="match status" value="2"/>
</dbReference>
<dbReference type="EMBL" id="AP026801">
    <property type="protein sequence ID" value="BDR56449.1"/>
    <property type="molecule type" value="Genomic_DNA"/>
</dbReference>
<dbReference type="Pfam" id="PF21196">
    <property type="entry name" value="PcrA_UvrD_tudor"/>
    <property type="match status" value="1"/>
</dbReference>
<keyword evidence="3 10" id="KW-0378">Hydrolase</keyword>
<dbReference type="Proteomes" id="UP001321804">
    <property type="component" value="Chromosome"/>
</dbReference>
<dbReference type="InterPro" id="IPR000212">
    <property type="entry name" value="DNA_helicase_UvrD/REP"/>
</dbReference>
<evidence type="ECO:0000256" key="10">
    <source>
        <dbReference type="PROSITE-ProRule" id="PRU00560"/>
    </source>
</evidence>
<dbReference type="Gene3D" id="1.10.10.160">
    <property type="match status" value="1"/>
</dbReference>
<evidence type="ECO:0000313" key="14">
    <source>
        <dbReference type="EMBL" id="BDR56449.1"/>
    </source>
</evidence>
<keyword evidence="7" id="KW-0413">Isomerase</keyword>
<dbReference type="EC" id="5.6.2.4" evidence="11"/>
<dbReference type="NCBIfam" id="TIGR01073">
    <property type="entry name" value="pcrA"/>
    <property type="match status" value="1"/>
</dbReference>
<keyword evidence="5 10" id="KW-0067">ATP-binding</keyword>
<evidence type="ECO:0000259" key="12">
    <source>
        <dbReference type="PROSITE" id="PS51198"/>
    </source>
</evidence>
<evidence type="ECO:0000256" key="1">
    <source>
        <dbReference type="ARBA" id="ARBA00009922"/>
    </source>
</evidence>
<dbReference type="FunFam" id="1.10.10.160:FF:000001">
    <property type="entry name" value="ATP-dependent DNA helicase"/>
    <property type="match status" value="1"/>
</dbReference>
<dbReference type="GO" id="GO:0003677">
    <property type="term" value="F:DNA binding"/>
    <property type="evidence" value="ECO:0007669"/>
    <property type="project" value="UniProtKB-KW"/>
</dbReference>
<dbReference type="GO" id="GO:0043138">
    <property type="term" value="F:3'-5' DNA helicase activity"/>
    <property type="evidence" value="ECO:0007669"/>
    <property type="project" value="UniProtKB-EC"/>
</dbReference>
<evidence type="ECO:0000256" key="9">
    <source>
        <dbReference type="ARBA" id="ARBA00048988"/>
    </source>
</evidence>
<feature type="domain" description="UvrD-like helicase ATP-binding" evidence="12">
    <location>
        <begin position="10"/>
        <end position="289"/>
    </location>
</feature>
<dbReference type="AlphaFoldDB" id="A0AAU9DLJ6"/>
<organism evidence="14 15">
    <name type="scientific">Xylocopilactobacillus apis</name>
    <dbReference type="NCBI Taxonomy" id="2932183"/>
    <lineage>
        <taxon>Bacteria</taxon>
        <taxon>Bacillati</taxon>
        <taxon>Bacillota</taxon>
        <taxon>Bacilli</taxon>
        <taxon>Lactobacillales</taxon>
        <taxon>Lactobacillaceae</taxon>
        <taxon>Xylocopilactobacillus</taxon>
    </lineage>
</organism>
<comment type="similarity">
    <text evidence="1 11">Belongs to the helicase family. UvrD subfamily.</text>
</comment>
<dbReference type="CDD" id="cd17932">
    <property type="entry name" value="DEXQc_UvrD"/>
    <property type="match status" value="1"/>
</dbReference>
<evidence type="ECO:0000256" key="6">
    <source>
        <dbReference type="ARBA" id="ARBA00023125"/>
    </source>
</evidence>
<dbReference type="KEGG" id="xak:KIMC2_10110"/>
<dbReference type="GO" id="GO:0009314">
    <property type="term" value="P:response to radiation"/>
    <property type="evidence" value="ECO:0007669"/>
    <property type="project" value="UniProtKB-ARBA"/>
</dbReference>
<name>A0AAU9DLJ6_9LACO</name>
<dbReference type="GO" id="GO:0006260">
    <property type="term" value="P:DNA replication"/>
    <property type="evidence" value="ECO:0007669"/>
    <property type="project" value="InterPro"/>
</dbReference>
<protein>
    <recommendedName>
        <fullName evidence="11">ATP-dependent DNA helicase</fullName>
        <ecNumber evidence="11">5.6.2.4</ecNumber>
    </recommendedName>
</protein>
<evidence type="ECO:0000256" key="11">
    <source>
        <dbReference type="RuleBase" id="RU364053"/>
    </source>
</evidence>
<dbReference type="GO" id="GO:0005829">
    <property type="term" value="C:cytosol"/>
    <property type="evidence" value="ECO:0007669"/>
    <property type="project" value="TreeGrafter"/>
</dbReference>
<comment type="catalytic activity">
    <reaction evidence="8">
        <text>Couples ATP hydrolysis with the unwinding of duplex DNA by translocating in the 3'-5' direction.</text>
        <dbReference type="EC" id="5.6.2.4"/>
    </reaction>
</comment>
<dbReference type="Pfam" id="PF13361">
    <property type="entry name" value="UvrD_C"/>
    <property type="match status" value="1"/>
</dbReference>
<dbReference type="InterPro" id="IPR005751">
    <property type="entry name" value="ATP-dep_DNA_helicase_PcrA"/>
</dbReference>
<dbReference type="PROSITE" id="PS51198">
    <property type="entry name" value="UVRD_HELICASE_ATP_BIND"/>
    <property type="match status" value="1"/>
</dbReference>
<proteinExistence type="inferred from homology"/>
<gene>
    <name evidence="14" type="primary">pcrA</name>
    <name evidence="14" type="ORF">KIMC2_10110</name>
</gene>
<dbReference type="GO" id="GO:0016787">
    <property type="term" value="F:hydrolase activity"/>
    <property type="evidence" value="ECO:0007669"/>
    <property type="project" value="UniProtKB-UniRule"/>
</dbReference>
<comment type="catalytic activity">
    <reaction evidence="9 11">
        <text>ATP + H2O = ADP + phosphate + H(+)</text>
        <dbReference type="Rhea" id="RHEA:13065"/>
        <dbReference type="ChEBI" id="CHEBI:15377"/>
        <dbReference type="ChEBI" id="CHEBI:15378"/>
        <dbReference type="ChEBI" id="CHEBI:30616"/>
        <dbReference type="ChEBI" id="CHEBI:43474"/>
        <dbReference type="ChEBI" id="CHEBI:456216"/>
        <dbReference type="EC" id="5.6.2.4"/>
    </reaction>
</comment>
<reference evidence="14 15" key="1">
    <citation type="journal article" date="2023" name="Microbiol. Spectr.">
        <title>Symbiosis of Carpenter Bees with Uncharacterized Lactic Acid Bacteria Showing NAD Auxotrophy.</title>
        <authorList>
            <person name="Kawasaki S."/>
            <person name="Ozawa K."/>
            <person name="Mori T."/>
            <person name="Yamamoto A."/>
            <person name="Ito M."/>
            <person name="Ohkuma M."/>
            <person name="Sakamoto M."/>
            <person name="Matsutani M."/>
        </authorList>
    </citation>
    <scope>NUCLEOTIDE SEQUENCE [LARGE SCALE GENOMIC DNA]</scope>
    <source>
        <strain evidence="14 15">KimC2</strain>
    </source>
</reference>
<evidence type="ECO:0000313" key="15">
    <source>
        <dbReference type="Proteomes" id="UP001321804"/>
    </source>
</evidence>
<dbReference type="FunFam" id="1.10.486.10:FF:000003">
    <property type="entry name" value="ATP-dependent DNA helicase"/>
    <property type="match status" value="1"/>
</dbReference>
<dbReference type="RefSeq" id="WP_317698391.1">
    <property type="nucleotide sequence ID" value="NZ_AP026801.1"/>
</dbReference>
<evidence type="ECO:0000256" key="2">
    <source>
        <dbReference type="ARBA" id="ARBA00022741"/>
    </source>
</evidence>
<dbReference type="CDD" id="cd18807">
    <property type="entry name" value="SF1_C_UvrD"/>
    <property type="match status" value="1"/>
</dbReference>
<keyword evidence="2 10" id="KW-0547">Nucleotide-binding</keyword>
<dbReference type="InterPro" id="IPR014016">
    <property type="entry name" value="UvrD-like_ATP-bd"/>
</dbReference>
<dbReference type="GO" id="GO:0005524">
    <property type="term" value="F:ATP binding"/>
    <property type="evidence" value="ECO:0007669"/>
    <property type="project" value="UniProtKB-UniRule"/>
</dbReference>
<dbReference type="PANTHER" id="PTHR11070:SF2">
    <property type="entry name" value="ATP-DEPENDENT DNA HELICASE SRS2"/>
    <property type="match status" value="1"/>
</dbReference>
<dbReference type="GO" id="GO:0033202">
    <property type="term" value="C:DNA helicase complex"/>
    <property type="evidence" value="ECO:0007669"/>
    <property type="project" value="TreeGrafter"/>
</dbReference>
<evidence type="ECO:0000256" key="5">
    <source>
        <dbReference type="ARBA" id="ARBA00022840"/>
    </source>
</evidence>